<dbReference type="Gramene" id="RZC82019">
    <property type="protein sequence ID" value="RZC82019"/>
    <property type="gene ID" value="C5167_044596"/>
</dbReference>
<gene>
    <name evidence="2" type="ORF">C5167_044596</name>
</gene>
<dbReference type="AlphaFoldDB" id="A0A4Y7LCW0"/>
<evidence type="ECO:0000313" key="2">
    <source>
        <dbReference type="EMBL" id="RZC82019.1"/>
    </source>
</evidence>
<keyword evidence="3" id="KW-1185">Reference proteome</keyword>
<feature type="chain" id="PRO_5021395114" evidence="1">
    <location>
        <begin position="24"/>
        <end position="121"/>
    </location>
</feature>
<protein>
    <submittedName>
        <fullName evidence="2">Uncharacterized protein</fullName>
    </submittedName>
</protein>
<proteinExistence type="predicted"/>
<reference evidence="2 3" key="1">
    <citation type="journal article" date="2018" name="Science">
        <title>The opium poppy genome and morphinan production.</title>
        <authorList>
            <person name="Guo L."/>
            <person name="Winzer T."/>
            <person name="Yang X."/>
            <person name="Li Y."/>
            <person name="Ning Z."/>
            <person name="He Z."/>
            <person name="Teodor R."/>
            <person name="Lu Y."/>
            <person name="Bowser T.A."/>
            <person name="Graham I.A."/>
            <person name="Ye K."/>
        </authorList>
    </citation>
    <scope>NUCLEOTIDE SEQUENCE [LARGE SCALE GENOMIC DNA]</scope>
    <source>
        <strain evidence="3">cv. HN1</strain>
        <tissue evidence="2">Leaves</tissue>
    </source>
</reference>
<evidence type="ECO:0000313" key="3">
    <source>
        <dbReference type="Proteomes" id="UP000316621"/>
    </source>
</evidence>
<feature type="signal peptide" evidence="1">
    <location>
        <begin position="1"/>
        <end position="23"/>
    </location>
</feature>
<dbReference type="EMBL" id="CM010724">
    <property type="protein sequence ID" value="RZC82019.1"/>
    <property type="molecule type" value="Genomic_DNA"/>
</dbReference>
<keyword evidence="1" id="KW-0732">Signal</keyword>
<sequence length="121" mass="13519">MKFGTASRILLSHRSVFLTAALCDPTVNKCNSPVIGLKEVMEQKISSDHRTNKETILNNSCTPNSDFTSDYHSFSGNLNTMSEPQPFDNSGYEESSNQNVYLLDRNGKNSCSWICGDRFGR</sequence>
<name>A0A4Y7LCW0_PAPSO</name>
<dbReference type="Proteomes" id="UP000316621">
    <property type="component" value="Chromosome 10"/>
</dbReference>
<evidence type="ECO:0000256" key="1">
    <source>
        <dbReference type="SAM" id="SignalP"/>
    </source>
</evidence>
<organism evidence="2 3">
    <name type="scientific">Papaver somniferum</name>
    <name type="common">Opium poppy</name>
    <dbReference type="NCBI Taxonomy" id="3469"/>
    <lineage>
        <taxon>Eukaryota</taxon>
        <taxon>Viridiplantae</taxon>
        <taxon>Streptophyta</taxon>
        <taxon>Embryophyta</taxon>
        <taxon>Tracheophyta</taxon>
        <taxon>Spermatophyta</taxon>
        <taxon>Magnoliopsida</taxon>
        <taxon>Ranunculales</taxon>
        <taxon>Papaveraceae</taxon>
        <taxon>Papaveroideae</taxon>
        <taxon>Papaver</taxon>
    </lineage>
</organism>
<accession>A0A4Y7LCW0</accession>